<reference evidence="8" key="2">
    <citation type="submission" date="2012-08" db="EMBL/GenBank/DDBJ databases">
        <title>Genome sequence of Kazachstania naganishii.</title>
        <authorList>
            <person name="Gordon J.L."/>
            <person name="Armisen D."/>
            <person name="Proux-Wera E."/>
            <person name="OhEigeartaigh S.S."/>
            <person name="Byrne K.P."/>
            <person name="Wolfe K.H."/>
        </authorList>
    </citation>
    <scope>NUCLEOTIDE SEQUENCE [LARGE SCALE GENOMIC DNA]</scope>
    <source>
        <strain evidence="8">ATCC MYA-139 / BCRC 22969 / CBS 8797 / CCRC 22969 / KCTC 17520 / NBRC 10181 / NCYC 3082</strain>
    </source>
</reference>
<feature type="compositionally biased region" description="Polar residues" evidence="4">
    <location>
        <begin position="518"/>
        <end position="528"/>
    </location>
</feature>
<feature type="compositionally biased region" description="Basic and acidic residues" evidence="4">
    <location>
        <begin position="505"/>
        <end position="517"/>
    </location>
</feature>
<dbReference type="EMBL" id="HE978315">
    <property type="protein sequence ID" value="CCK68952.1"/>
    <property type="molecule type" value="Genomic_DNA"/>
</dbReference>
<dbReference type="SMART" id="SM01340">
    <property type="entry name" value="DNA_mis_repair"/>
    <property type="match status" value="1"/>
</dbReference>
<evidence type="ECO:0000256" key="2">
    <source>
        <dbReference type="ARBA" id="ARBA00022763"/>
    </source>
</evidence>
<dbReference type="Gene3D" id="3.30.230.10">
    <property type="match status" value="1"/>
</dbReference>
<evidence type="ECO:0000313" key="8">
    <source>
        <dbReference type="Proteomes" id="UP000006310"/>
    </source>
</evidence>
<gene>
    <name evidence="7" type="primary">KNAG0B05200</name>
    <name evidence="7" type="ordered locus">KNAG_0B05200</name>
</gene>
<reference evidence="7 8" key="1">
    <citation type="journal article" date="2011" name="Proc. Natl. Acad. Sci. U.S.A.">
        <title>Evolutionary erosion of yeast sex chromosomes by mating-type switching accidents.</title>
        <authorList>
            <person name="Gordon J.L."/>
            <person name="Armisen D."/>
            <person name="Proux-Wera E."/>
            <person name="Oheigeartaigh S.S."/>
            <person name="Byrne K.P."/>
            <person name="Wolfe K.H."/>
        </authorList>
    </citation>
    <scope>NUCLEOTIDE SEQUENCE [LARGE SCALE GENOMIC DNA]</scope>
    <source>
        <strain evidence="8">ATCC MYA-139 / BCRC 22969 / CBS 8797 / CCRC 22969 / KCTC 17520 / NBRC 10181 / NCYC 3082</strain>
    </source>
</reference>
<dbReference type="GeneID" id="34524602"/>
<dbReference type="FunFam" id="3.30.565.10:FF:000014">
    <property type="entry name" value="Mismatch repair endonuclease pms1, putative"/>
    <property type="match status" value="1"/>
</dbReference>
<dbReference type="Gene3D" id="3.30.565.10">
    <property type="entry name" value="Histidine kinase-like ATPase, C-terminal domain"/>
    <property type="match status" value="1"/>
</dbReference>
<dbReference type="InterPro" id="IPR037198">
    <property type="entry name" value="MutL_C_sf"/>
</dbReference>
<dbReference type="GO" id="GO:0000710">
    <property type="term" value="P:meiotic mismatch repair"/>
    <property type="evidence" value="ECO:0007669"/>
    <property type="project" value="EnsemblFungi"/>
</dbReference>
<name>J7RVJ3_HUIN7</name>
<evidence type="ECO:0000259" key="5">
    <source>
        <dbReference type="SMART" id="SM00853"/>
    </source>
</evidence>
<feature type="region of interest" description="Disordered" evidence="4">
    <location>
        <begin position="501"/>
        <end position="528"/>
    </location>
</feature>
<evidence type="ECO:0000259" key="6">
    <source>
        <dbReference type="SMART" id="SM01340"/>
    </source>
</evidence>
<dbReference type="PANTHER" id="PTHR10073:SF52">
    <property type="entry name" value="MISMATCH REPAIR ENDONUCLEASE PMS2"/>
    <property type="match status" value="1"/>
</dbReference>
<dbReference type="STRING" id="1071383.J7RVJ3"/>
<feature type="region of interest" description="Disordered" evidence="4">
    <location>
        <begin position="386"/>
        <end position="450"/>
    </location>
</feature>
<protein>
    <recommendedName>
        <fullName evidence="3">DNA mismatch repair protein PMS1</fullName>
    </recommendedName>
</protein>
<evidence type="ECO:0000256" key="1">
    <source>
        <dbReference type="ARBA" id="ARBA00006082"/>
    </source>
</evidence>
<dbReference type="InterPro" id="IPR042120">
    <property type="entry name" value="MutL_C_dimsub"/>
</dbReference>
<dbReference type="SUPFAM" id="SSF118116">
    <property type="entry name" value="DNA mismatch repair protein MutL"/>
    <property type="match status" value="1"/>
</dbReference>
<dbReference type="eggNOG" id="KOG1978">
    <property type="taxonomic scope" value="Eukaryota"/>
</dbReference>
<sequence>MSQIRSLEGVDIHKLTSGQVIIDLTTAVKELVDNSIDAHSSQIDILFKNYGTDSFECSDNGDGISTGDLDTLALKHYTSKISSFEDIAAVGTLGFRGEALSSLCGISHVCVTTTVNPPKAYKVEYNESGHISGKTITSRNKGTTVQVSNLFHNLPVRQKEFIRTIKRQYQKCISLLQSYSLIQDKINFSVWNITGTGKKSLVLSTSNKKTILKNCINVFGSSAVSGVAEMSIIIELNPTHMRQQYKFDEESQTPEGINYTISVEGYISKSSFGCGRNSKDRQFLYINKRPIEYPQLLKNCNDVYRSFNNVQYPFILLNFQVDTRLIDINVTPDKRTVLLHNEQYVIDLFREHLLVYYQNQDLQLPKTVLSQGTLAQSQEIFHSFAKDEEGNSSGEDSDAHISNQRPAKRSRRDDVETGTETTFDKLIQDSPDTEAIEQESSQNLEESESELEKSIYRTLITEDTAPDTAEFEAEKIETLLEDEQKKDMMSTKESNISVDAFQKFRHGDDSGTQRGIEENTSSQPKPDTIQVNIDGEALEFQATYSQDKELVILQDEPDLESSKNESRADDAVQPYVHQELNPRVSYPISEKELNDSVTPRALGVSSREGIDEPDPFIEHLETTVSISKCDMSLTFGSDRMSKSSTTQFIKKDPEETDEYLTLTVNKQEFEKMMIVGQFNLGFIITRRVNPDGKFDLFIVDQHASDEKYNFETLQRTTKFQSQQLLVPRVIELPFIDELIVMDNINVFESNGFKLSIEEDDATGQRIKLMSFPYSKQTVFDMDDFDELLQLIKDQNGSPCSHVRCSKVRAMFAMRACRSSIMIGKPLTKTTMARVVKHLGTLDKPWNCPHGRPTMRHLLELTDWRNFNNDYKLN</sequence>
<organism evidence="7 8">
    <name type="scientific">Huiozyma naganishii (strain ATCC MYA-139 / BCRC 22969 / CBS 8797 / KCTC 17520 / NBRC 10181 / NCYC 3082 / Yp74L-3)</name>
    <name type="common">Yeast</name>
    <name type="synonym">Kazachstania naganishii</name>
    <dbReference type="NCBI Taxonomy" id="1071383"/>
    <lineage>
        <taxon>Eukaryota</taxon>
        <taxon>Fungi</taxon>
        <taxon>Dikarya</taxon>
        <taxon>Ascomycota</taxon>
        <taxon>Saccharomycotina</taxon>
        <taxon>Saccharomycetes</taxon>
        <taxon>Saccharomycetales</taxon>
        <taxon>Saccharomycetaceae</taxon>
        <taxon>Huiozyma</taxon>
    </lineage>
</organism>
<dbReference type="OrthoDB" id="10263226at2759"/>
<dbReference type="InterPro" id="IPR014790">
    <property type="entry name" value="MutL_C"/>
</dbReference>
<dbReference type="CDD" id="cd16926">
    <property type="entry name" value="HATPase_MutL-MLH-PMS-like"/>
    <property type="match status" value="1"/>
</dbReference>
<dbReference type="GO" id="GO:0003697">
    <property type="term" value="F:single-stranded DNA binding"/>
    <property type="evidence" value="ECO:0007669"/>
    <property type="project" value="EnsemblFungi"/>
</dbReference>
<dbReference type="PROSITE" id="PS00058">
    <property type="entry name" value="DNA_MISMATCH_REPAIR_1"/>
    <property type="match status" value="1"/>
</dbReference>
<dbReference type="Pfam" id="PF08676">
    <property type="entry name" value="MutL_C"/>
    <property type="match status" value="1"/>
</dbReference>
<dbReference type="GO" id="GO:0005524">
    <property type="term" value="F:ATP binding"/>
    <property type="evidence" value="ECO:0007669"/>
    <property type="project" value="EnsemblFungi"/>
</dbReference>
<dbReference type="InterPro" id="IPR002099">
    <property type="entry name" value="MutL/Mlh/PMS"/>
</dbReference>
<dbReference type="NCBIfam" id="TIGR00585">
    <property type="entry name" value="mutl"/>
    <property type="match status" value="1"/>
</dbReference>
<dbReference type="SUPFAM" id="SSF54211">
    <property type="entry name" value="Ribosomal protein S5 domain 2-like"/>
    <property type="match status" value="1"/>
</dbReference>
<dbReference type="SMART" id="SM00853">
    <property type="entry name" value="MutL_C"/>
    <property type="match status" value="1"/>
</dbReference>
<dbReference type="HOGENOM" id="CLU_004131_0_2_1"/>
<feature type="domain" description="DNA mismatch repair protein S5" evidence="6">
    <location>
        <begin position="232"/>
        <end position="358"/>
    </location>
</feature>
<dbReference type="InterPro" id="IPR042121">
    <property type="entry name" value="MutL_C_regsub"/>
</dbReference>
<proteinExistence type="inferred from homology"/>
<dbReference type="InterPro" id="IPR013507">
    <property type="entry name" value="DNA_mismatch_S5_2-like"/>
</dbReference>
<dbReference type="Gene3D" id="3.30.1370.100">
    <property type="entry name" value="MutL, C-terminal domain, regulatory subdomain"/>
    <property type="match status" value="1"/>
</dbReference>
<dbReference type="InterPro" id="IPR036890">
    <property type="entry name" value="HATPase_C_sf"/>
</dbReference>
<dbReference type="GO" id="GO:0032139">
    <property type="term" value="F:dinucleotide insertion or deletion binding"/>
    <property type="evidence" value="ECO:0007669"/>
    <property type="project" value="EnsemblFungi"/>
</dbReference>
<dbReference type="FunFam" id="3.30.1370.100:FF:000001">
    <property type="entry name" value="Mismatch repair endonuclease pms1, putative"/>
    <property type="match status" value="1"/>
</dbReference>
<dbReference type="Gene3D" id="3.30.1540.20">
    <property type="entry name" value="MutL, C-terminal domain, dimerisation subdomain"/>
    <property type="match status" value="1"/>
</dbReference>
<dbReference type="AlphaFoldDB" id="J7RVJ3"/>
<dbReference type="GO" id="GO:0016887">
    <property type="term" value="F:ATP hydrolysis activity"/>
    <property type="evidence" value="ECO:0007669"/>
    <property type="project" value="EnsemblFungi"/>
</dbReference>
<evidence type="ECO:0000256" key="3">
    <source>
        <dbReference type="ARBA" id="ARBA00070941"/>
    </source>
</evidence>
<dbReference type="InterPro" id="IPR038973">
    <property type="entry name" value="MutL/Mlh/Pms-like"/>
</dbReference>
<dbReference type="GO" id="GO:0032389">
    <property type="term" value="C:MutLalpha complex"/>
    <property type="evidence" value="ECO:0007669"/>
    <property type="project" value="EnsemblFungi"/>
</dbReference>
<dbReference type="InterPro" id="IPR020568">
    <property type="entry name" value="Ribosomal_Su5_D2-typ_SF"/>
</dbReference>
<dbReference type="Proteomes" id="UP000006310">
    <property type="component" value="Chromosome 2"/>
</dbReference>
<dbReference type="RefSeq" id="XP_022463198.1">
    <property type="nucleotide sequence ID" value="XM_022606510.1"/>
</dbReference>
<accession>J7RVJ3</accession>
<keyword evidence="8" id="KW-1185">Reference proteome</keyword>
<keyword evidence="2" id="KW-0227">DNA damage</keyword>
<dbReference type="SUPFAM" id="SSF55874">
    <property type="entry name" value="ATPase domain of HSP90 chaperone/DNA topoisomerase II/histidine kinase"/>
    <property type="match status" value="1"/>
</dbReference>
<dbReference type="OMA" id="SFNNVQY"/>
<evidence type="ECO:0000313" key="7">
    <source>
        <dbReference type="EMBL" id="CCK68952.1"/>
    </source>
</evidence>
<dbReference type="GO" id="GO:0000404">
    <property type="term" value="F:heteroduplex DNA loop binding"/>
    <property type="evidence" value="ECO:0007669"/>
    <property type="project" value="EnsemblFungi"/>
</dbReference>
<feature type="domain" description="MutL C-terminal dimerisation" evidence="5">
    <location>
        <begin position="674"/>
        <end position="826"/>
    </location>
</feature>
<dbReference type="Pfam" id="PF01119">
    <property type="entry name" value="DNA_mis_repair"/>
    <property type="match status" value="1"/>
</dbReference>
<dbReference type="PANTHER" id="PTHR10073">
    <property type="entry name" value="DNA MISMATCH REPAIR PROTEIN MLH, PMS, MUTL"/>
    <property type="match status" value="1"/>
</dbReference>
<dbReference type="InterPro" id="IPR014762">
    <property type="entry name" value="DNA_mismatch_repair_CS"/>
</dbReference>
<dbReference type="Pfam" id="PF13589">
    <property type="entry name" value="HATPase_c_3"/>
    <property type="match status" value="1"/>
</dbReference>
<dbReference type="KEGG" id="kng:KNAG_0B05200"/>
<dbReference type="GO" id="GO:0140664">
    <property type="term" value="F:ATP-dependent DNA damage sensor activity"/>
    <property type="evidence" value="ECO:0007669"/>
    <property type="project" value="InterPro"/>
</dbReference>
<dbReference type="CDD" id="cd03484">
    <property type="entry name" value="MutL_Trans_hPMS_2_like"/>
    <property type="match status" value="1"/>
</dbReference>
<comment type="similarity">
    <text evidence="1">Belongs to the DNA mismatch repair MutL/HexB family.</text>
</comment>
<dbReference type="InterPro" id="IPR014721">
    <property type="entry name" value="Ribsml_uS5_D2-typ_fold_subgr"/>
</dbReference>
<evidence type="ECO:0000256" key="4">
    <source>
        <dbReference type="SAM" id="MobiDB-lite"/>
    </source>
</evidence>